<dbReference type="AlphaFoldDB" id="A0A318JNJ4"/>
<reference evidence="2 3" key="1">
    <citation type="submission" date="2018-05" db="EMBL/GenBank/DDBJ databases">
        <title>Genomic Encyclopedia of Type Strains, Phase IV (KMG-IV): sequencing the most valuable type-strain genomes for metagenomic binning, comparative biology and taxonomic classification.</title>
        <authorList>
            <person name="Goeker M."/>
        </authorList>
    </citation>
    <scope>NUCLEOTIDE SEQUENCE [LARGE SCALE GENOMIC DNA]</scope>
    <source>
        <strain evidence="2 3">DSM 25134</strain>
    </source>
</reference>
<dbReference type="CDD" id="cd09030">
    <property type="entry name" value="DUF1425"/>
    <property type="match status" value="1"/>
</dbReference>
<keyword evidence="1" id="KW-0732">Signal</keyword>
<organism evidence="2 3">
    <name type="scientific">Aquitalea magnusonii</name>
    <dbReference type="NCBI Taxonomy" id="332411"/>
    <lineage>
        <taxon>Bacteria</taxon>
        <taxon>Pseudomonadati</taxon>
        <taxon>Pseudomonadota</taxon>
        <taxon>Betaproteobacteria</taxon>
        <taxon>Neisseriales</taxon>
        <taxon>Chromobacteriaceae</taxon>
        <taxon>Aquitalea</taxon>
    </lineage>
</organism>
<feature type="signal peptide" evidence="1">
    <location>
        <begin position="1"/>
        <end position="21"/>
    </location>
</feature>
<gene>
    <name evidence="2" type="ORF">DFR38_104199</name>
</gene>
<dbReference type="EMBL" id="QJKC01000004">
    <property type="protein sequence ID" value="PXX49555.1"/>
    <property type="molecule type" value="Genomic_DNA"/>
</dbReference>
<accession>A0A318JNJ4</accession>
<feature type="chain" id="PRO_5016300884" evidence="1">
    <location>
        <begin position="22"/>
        <end position="127"/>
    </location>
</feature>
<comment type="caution">
    <text evidence="2">The sequence shown here is derived from an EMBL/GenBank/DDBJ whole genome shotgun (WGS) entry which is preliminary data.</text>
</comment>
<sequence length="127" mass="14170">MKMRKILSGLALVALSCAAQADGLESKLEELGKMDHVKVEAARVVKRNELINIQVELANDSTRPQVVFYRFKWLDASGFMVGGEETWKQVLIYGKARQTIQTVAPVPQAVDFRLQLQSPENTVNPSN</sequence>
<dbReference type="Gene3D" id="2.60.40.3230">
    <property type="match status" value="1"/>
</dbReference>
<evidence type="ECO:0000313" key="2">
    <source>
        <dbReference type="EMBL" id="PXX49555.1"/>
    </source>
</evidence>
<dbReference type="PROSITE" id="PS51257">
    <property type="entry name" value="PROKAR_LIPOPROTEIN"/>
    <property type="match status" value="1"/>
</dbReference>
<evidence type="ECO:0000313" key="3">
    <source>
        <dbReference type="Proteomes" id="UP000248395"/>
    </source>
</evidence>
<keyword evidence="3" id="KW-1185">Reference proteome</keyword>
<dbReference type="InterPro" id="IPR010824">
    <property type="entry name" value="DUF1425"/>
</dbReference>
<dbReference type="Proteomes" id="UP000248395">
    <property type="component" value="Unassembled WGS sequence"/>
</dbReference>
<dbReference type="Pfam" id="PF07233">
    <property type="entry name" value="DUF1425"/>
    <property type="match status" value="1"/>
</dbReference>
<proteinExistence type="predicted"/>
<evidence type="ECO:0000256" key="1">
    <source>
        <dbReference type="SAM" id="SignalP"/>
    </source>
</evidence>
<dbReference type="RefSeq" id="WP_059286773.1">
    <property type="nucleotide sequence ID" value="NZ_LNQU01000108.1"/>
</dbReference>
<protein>
    <submittedName>
        <fullName evidence="2">Uncharacterized protein DUF1425</fullName>
    </submittedName>
</protein>
<dbReference type="InterPro" id="IPR038483">
    <property type="entry name" value="YcfL-like_sf"/>
</dbReference>
<dbReference type="OrthoDB" id="9131561at2"/>
<name>A0A318JNJ4_9NEIS</name>